<dbReference type="GO" id="GO:0031262">
    <property type="term" value="C:Ndc80 complex"/>
    <property type="evidence" value="ECO:0007669"/>
    <property type="project" value="InterPro"/>
</dbReference>
<evidence type="ECO:0000313" key="5">
    <source>
        <dbReference type="Proteomes" id="UP000694255"/>
    </source>
</evidence>
<evidence type="ECO:0000259" key="3">
    <source>
        <dbReference type="Pfam" id="PF03800"/>
    </source>
</evidence>
<protein>
    <submittedName>
        <fullName evidence="4">NUF2</fullName>
    </submittedName>
</protein>
<feature type="domain" description="Kinetochore protein Nuf2 N-terminal" evidence="3">
    <location>
        <begin position="34"/>
        <end position="113"/>
    </location>
</feature>
<comment type="caution">
    <text evidence="4">The sequence shown here is derived from an EMBL/GenBank/DDBJ whole genome shotgun (WGS) entry which is preliminary data.</text>
</comment>
<dbReference type="Proteomes" id="UP000694255">
    <property type="component" value="Unassembled WGS sequence"/>
</dbReference>
<evidence type="ECO:0000256" key="2">
    <source>
        <dbReference type="SAM" id="MobiDB-lite"/>
    </source>
</evidence>
<dbReference type="AlphaFoldDB" id="A0A8J5QGB5"/>
<sequence length="420" mass="49308">MLITAGTVESKARELATRSRQKHALENGHAMGEQEQQQVEDQEQPMGNTGYRLRVLHRYCFNFFSTVGFYDFGFYDLYKPDPIRTQRILSAVINFARYREHLFIKHEAICERVEKKIAEVKSCRERKTQLENKLNQIKKRLDTSDPNNVSLKNINAFIARMEEDIRRLKVKEGEYFADRETYKSEKARLVKVLQANEERQIRQAEELEELNSFVGDNLHRLNDSIETFRGDLERKEARYNELKQQYNNLTKTFESVKNLEEKVRRSLKLAEDVAKLDKQEEDEINRARTLEANLSELHRQTENISRLLENVYKQIAEEDENFKELEKSSNIQIKKSADKVNEVHKKCSEKQQQVKQMEDEIKKMQDAIGTMENEIQSAVADFEVEKQNIMAESQRVGNRLLTFMQSASVKLKDAQDNIAN</sequence>
<organism evidence="4 5">
    <name type="scientific">[Candida] subhashii</name>
    <dbReference type="NCBI Taxonomy" id="561895"/>
    <lineage>
        <taxon>Eukaryota</taxon>
        <taxon>Fungi</taxon>
        <taxon>Dikarya</taxon>
        <taxon>Ascomycota</taxon>
        <taxon>Saccharomycotina</taxon>
        <taxon>Pichiomycetes</taxon>
        <taxon>Debaryomycetaceae</taxon>
        <taxon>Spathaspora</taxon>
    </lineage>
</organism>
<reference evidence="4 5" key="1">
    <citation type="journal article" date="2021" name="DNA Res.">
        <title>Genome analysis of Candida subhashii reveals its hybrid nature and dual mitochondrial genome conformations.</title>
        <authorList>
            <person name="Mixao V."/>
            <person name="Hegedusova E."/>
            <person name="Saus E."/>
            <person name="Pryszcz L.P."/>
            <person name="Cillingova A."/>
            <person name="Nosek J."/>
            <person name="Gabaldon T."/>
        </authorList>
    </citation>
    <scope>NUCLEOTIDE SEQUENCE [LARGE SCALE GENOMIC DNA]</scope>
    <source>
        <strain evidence="4 5">CBS 10753</strain>
    </source>
</reference>
<evidence type="ECO:0000256" key="1">
    <source>
        <dbReference type="SAM" id="Coils"/>
    </source>
</evidence>
<keyword evidence="1" id="KW-0175">Coiled coil</keyword>
<accession>A0A8J5QGB5</accession>
<keyword evidence="5" id="KW-1185">Reference proteome</keyword>
<dbReference type="EMBL" id="JAGSYN010000171">
    <property type="protein sequence ID" value="KAG7662532.1"/>
    <property type="molecule type" value="Genomic_DNA"/>
</dbReference>
<dbReference type="OrthoDB" id="8194677at2759"/>
<dbReference type="Pfam" id="PF03800">
    <property type="entry name" value="Nuf2"/>
    <property type="match status" value="1"/>
</dbReference>
<gene>
    <name evidence="4" type="ORF">J8A68_003951</name>
</gene>
<dbReference type="InterPro" id="IPR005549">
    <property type="entry name" value="Kinetochore_Nuf2_N"/>
</dbReference>
<evidence type="ECO:0000313" key="4">
    <source>
        <dbReference type="EMBL" id="KAG7662532.1"/>
    </source>
</evidence>
<dbReference type="GeneID" id="73470751"/>
<dbReference type="RefSeq" id="XP_049262765.1">
    <property type="nucleotide sequence ID" value="XM_049407859.1"/>
</dbReference>
<proteinExistence type="predicted"/>
<name>A0A8J5QGB5_9ASCO</name>
<feature type="region of interest" description="Disordered" evidence="2">
    <location>
        <begin position="1"/>
        <end position="44"/>
    </location>
</feature>
<feature type="coiled-coil region" evidence="1">
    <location>
        <begin position="113"/>
        <end position="381"/>
    </location>
</feature>